<feature type="transmembrane region" description="Helical" evidence="10">
    <location>
        <begin position="383"/>
        <end position="403"/>
    </location>
</feature>
<feature type="transmembrane region" description="Helical" evidence="10">
    <location>
        <begin position="106"/>
        <end position="126"/>
    </location>
</feature>
<dbReference type="Proteomes" id="UP000748752">
    <property type="component" value="Unassembled WGS sequence"/>
</dbReference>
<comment type="subcellular location">
    <subcellularLocation>
        <location evidence="1">Membrane</location>
        <topology evidence="1">Multi-pass membrane protein</topology>
    </subcellularLocation>
</comment>
<accession>A0ABS1CJE0</accession>
<feature type="transmembrane region" description="Helical" evidence="10">
    <location>
        <begin position="60"/>
        <end position="86"/>
    </location>
</feature>
<evidence type="ECO:0000256" key="10">
    <source>
        <dbReference type="SAM" id="Phobius"/>
    </source>
</evidence>
<feature type="transmembrane region" description="Helical" evidence="10">
    <location>
        <begin position="410"/>
        <end position="436"/>
    </location>
</feature>
<dbReference type="SUPFAM" id="SSF81340">
    <property type="entry name" value="Clc chloride channel"/>
    <property type="match status" value="1"/>
</dbReference>
<feature type="transmembrane region" description="Helical" evidence="10">
    <location>
        <begin position="356"/>
        <end position="377"/>
    </location>
</feature>
<keyword evidence="6 10" id="KW-0472">Membrane</keyword>
<dbReference type="EMBL" id="NRRV01000038">
    <property type="protein sequence ID" value="MBK1632040.1"/>
    <property type="molecule type" value="Genomic_DNA"/>
</dbReference>
<comment type="caution">
    <text evidence="11">The sequence shown here is derived from an EMBL/GenBank/DDBJ whole genome shotgun (WGS) entry which is preliminary data.</text>
</comment>
<gene>
    <name evidence="11" type="ORF">CKO31_15095</name>
</gene>
<dbReference type="CDD" id="cd00400">
    <property type="entry name" value="Voltage_gated_ClC"/>
    <property type="match status" value="1"/>
</dbReference>
<keyword evidence="7" id="KW-0869">Chloride channel</keyword>
<reference evidence="11 12" key="1">
    <citation type="journal article" date="2020" name="Microorganisms">
        <title>Osmotic Adaptation and Compatible Solute Biosynthesis of Phototrophic Bacteria as Revealed from Genome Analyses.</title>
        <authorList>
            <person name="Imhoff J.F."/>
            <person name="Rahn T."/>
            <person name="Kunzel S."/>
            <person name="Keller A."/>
            <person name="Neulinger S.C."/>
        </authorList>
    </citation>
    <scope>NUCLEOTIDE SEQUENCE [LARGE SCALE GENOMIC DNA]</scope>
    <source>
        <strain evidence="11 12">DSM 6210</strain>
    </source>
</reference>
<keyword evidence="12" id="KW-1185">Reference proteome</keyword>
<evidence type="ECO:0000313" key="11">
    <source>
        <dbReference type="EMBL" id="MBK1632040.1"/>
    </source>
</evidence>
<evidence type="ECO:0000256" key="4">
    <source>
        <dbReference type="ARBA" id="ARBA00022989"/>
    </source>
</evidence>
<feature type="transmembrane region" description="Helical" evidence="10">
    <location>
        <begin position="279"/>
        <end position="306"/>
    </location>
</feature>
<feature type="transmembrane region" description="Helical" evidence="10">
    <location>
        <begin position="240"/>
        <end position="259"/>
    </location>
</feature>
<keyword evidence="9" id="KW-0407">Ion channel</keyword>
<dbReference type="PANTHER" id="PTHR43427">
    <property type="entry name" value="CHLORIDE CHANNEL PROTEIN CLC-E"/>
    <property type="match status" value="1"/>
</dbReference>
<keyword evidence="4 10" id="KW-1133">Transmembrane helix</keyword>
<evidence type="ECO:0000256" key="1">
    <source>
        <dbReference type="ARBA" id="ARBA00004141"/>
    </source>
</evidence>
<dbReference type="InterPro" id="IPR050368">
    <property type="entry name" value="ClC-type_chloride_channel"/>
</dbReference>
<feature type="transmembrane region" description="Helical" evidence="10">
    <location>
        <begin position="204"/>
        <end position="228"/>
    </location>
</feature>
<sequence>MVRKAGLRLGCRRRLTLPRGAPLGRLRCDLSATCGRLPPLPLEFAPVTDHRHPRGAELNLSLVVTLGAVVGLVVGLLTASFVLAIFALNDWLLISPRARMMFEHRAWLAAAAVAVPTLGGLVVGLLHRFIAEGRPHGPPDVIAAVQTRQGRLPLRPGLLSAVSSLVSLGSGASVGQYGPLVHMGGTLGSVGARLLRAGRSDDNIAIACGVAAAIATAFKAPLAGILFAHEVVLRHFALRAFAPVAAAAIAGYVIEDLVFERPPLFHVAAAEIVHRWEYLVFLAMGAAGALVAAAYMRAVLGAAWLAPRSHIPRVLRPAAAGAVLGTAALWVPDILGIGAETLRFATIAGAIPPPELALILVAKLLATAMCLGFGFSGGLFSPALLIGALFGALCGNAVALVTGGVQATMVVYAVAGMVAVTAPVIGAPMATLLIIFELTGSYTLTTAALASVALANLTSARVFGRSLFDVQLRRRGLDLSAGRSRALLQGERIAPLVQPAPVTLAPDLPIAAAIDTLGRRGRAEGYLVDADGSYRGTVTLAALEARRGQGAAPVLDAAEAERPVVAADSSLWVAVDQARTLTGEALPVVERGGRRLVGVLSEVALSRAHVETLDAVRREEHGGG</sequence>
<evidence type="ECO:0000313" key="12">
    <source>
        <dbReference type="Proteomes" id="UP000748752"/>
    </source>
</evidence>
<evidence type="ECO:0000256" key="9">
    <source>
        <dbReference type="ARBA" id="ARBA00023303"/>
    </source>
</evidence>
<dbReference type="InterPro" id="IPR014743">
    <property type="entry name" value="Cl-channel_core"/>
</dbReference>
<protein>
    <submittedName>
        <fullName evidence="11">Chloride channel protein</fullName>
    </submittedName>
</protein>
<dbReference type="PRINTS" id="PR00762">
    <property type="entry name" value="CLCHANNEL"/>
</dbReference>
<organism evidence="11 12">
    <name type="scientific">Thiohalocapsa halophila</name>
    <dbReference type="NCBI Taxonomy" id="69359"/>
    <lineage>
        <taxon>Bacteria</taxon>
        <taxon>Pseudomonadati</taxon>
        <taxon>Pseudomonadota</taxon>
        <taxon>Gammaproteobacteria</taxon>
        <taxon>Chromatiales</taxon>
        <taxon>Chromatiaceae</taxon>
        <taxon>Thiohalocapsa</taxon>
    </lineage>
</organism>
<feature type="transmembrane region" description="Helical" evidence="10">
    <location>
        <begin position="318"/>
        <end position="335"/>
    </location>
</feature>
<dbReference type="Pfam" id="PF00654">
    <property type="entry name" value="Voltage_CLC"/>
    <property type="match status" value="1"/>
</dbReference>
<evidence type="ECO:0000256" key="6">
    <source>
        <dbReference type="ARBA" id="ARBA00023136"/>
    </source>
</evidence>
<dbReference type="Gene3D" id="1.10.3080.10">
    <property type="entry name" value="Clc chloride channel"/>
    <property type="match status" value="1"/>
</dbReference>
<feature type="transmembrane region" description="Helical" evidence="10">
    <location>
        <begin position="442"/>
        <end position="464"/>
    </location>
</feature>
<evidence type="ECO:0000256" key="2">
    <source>
        <dbReference type="ARBA" id="ARBA00022448"/>
    </source>
</evidence>
<name>A0ABS1CJE0_9GAMM</name>
<dbReference type="CDD" id="cd02205">
    <property type="entry name" value="CBS_pair_SF"/>
    <property type="match status" value="1"/>
</dbReference>
<keyword evidence="2" id="KW-0813">Transport</keyword>
<evidence type="ECO:0000256" key="7">
    <source>
        <dbReference type="ARBA" id="ARBA00023173"/>
    </source>
</evidence>
<dbReference type="InterPro" id="IPR001807">
    <property type="entry name" value="ClC"/>
</dbReference>
<dbReference type="Gene3D" id="3.10.580.10">
    <property type="entry name" value="CBS-domain"/>
    <property type="match status" value="1"/>
</dbReference>
<dbReference type="SUPFAM" id="SSF54631">
    <property type="entry name" value="CBS-domain pair"/>
    <property type="match status" value="1"/>
</dbReference>
<evidence type="ECO:0000256" key="5">
    <source>
        <dbReference type="ARBA" id="ARBA00023065"/>
    </source>
</evidence>
<proteinExistence type="predicted"/>
<evidence type="ECO:0000256" key="3">
    <source>
        <dbReference type="ARBA" id="ARBA00022692"/>
    </source>
</evidence>
<dbReference type="PANTHER" id="PTHR43427:SF6">
    <property type="entry name" value="CHLORIDE CHANNEL PROTEIN CLC-E"/>
    <property type="match status" value="1"/>
</dbReference>
<keyword evidence="5" id="KW-0406">Ion transport</keyword>
<keyword evidence="3 10" id="KW-0812">Transmembrane</keyword>
<evidence type="ECO:0000256" key="8">
    <source>
        <dbReference type="ARBA" id="ARBA00023214"/>
    </source>
</evidence>
<keyword evidence="8" id="KW-0868">Chloride</keyword>
<dbReference type="InterPro" id="IPR046342">
    <property type="entry name" value="CBS_dom_sf"/>
</dbReference>